<dbReference type="InterPro" id="IPR004582">
    <property type="entry name" value="Checkpoint_prot_Rad17_Rad24"/>
</dbReference>
<keyword evidence="7" id="KW-0131">Cell cycle</keyword>
<dbReference type="AlphaFoldDB" id="A0A3L6DDN6"/>
<evidence type="ECO:0000256" key="6">
    <source>
        <dbReference type="ARBA" id="ARBA00023242"/>
    </source>
</evidence>
<dbReference type="ExpressionAtlas" id="A0A3L6DDN6">
    <property type="expression patterns" value="baseline and differential"/>
</dbReference>
<comment type="caution">
    <text evidence="9">The sequence shown here is derived from an EMBL/GenBank/DDBJ whole genome shotgun (WGS) entry which is preliminary data.</text>
</comment>
<evidence type="ECO:0000256" key="3">
    <source>
        <dbReference type="ARBA" id="ARBA00022741"/>
    </source>
</evidence>
<dbReference type="Gene3D" id="3.40.50.300">
    <property type="entry name" value="P-loop containing nucleotide triphosphate hydrolases"/>
    <property type="match status" value="1"/>
</dbReference>
<feature type="compositionally biased region" description="Low complexity" evidence="8">
    <location>
        <begin position="32"/>
        <end position="45"/>
    </location>
</feature>
<dbReference type="SUPFAM" id="SSF52540">
    <property type="entry name" value="P-loop containing nucleoside triphosphate hydrolases"/>
    <property type="match status" value="1"/>
</dbReference>
<gene>
    <name evidence="9" type="primary">RAD17</name>
    <name evidence="9" type="ORF">Zm00014a_009775</name>
</gene>
<keyword evidence="3" id="KW-0547">Nucleotide-binding</keyword>
<evidence type="ECO:0000313" key="9">
    <source>
        <dbReference type="EMBL" id="PWZ06183.1"/>
    </source>
</evidence>
<organism evidence="9 10">
    <name type="scientific">Zea mays</name>
    <name type="common">Maize</name>
    <dbReference type="NCBI Taxonomy" id="4577"/>
    <lineage>
        <taxon>Eukaryota</taxon>
        <taxon>Viridiplantae</taxon>
        <taxon>Streptophyta</taxon>
        <taxon>Embryophyta</taxon>
        <taxon>Tracheophyta</taxon>
        <taxon>Spermatophyta</taxon>
        <taxon>Magnoliopsida</taxon>
        <taxon>Liliopsida</taxon>
        <taxon>Poales</taxon>
        <taxon>Poaceae</taxon>
        <taxon>PACMAD clade</taxon>
        <taxon>Panicoideae</taxon>
        <taxon>Andropogonodae</taxon>
        <taxon>Andropogoneae</taxon>
        <taxon>Tripsacinae</taxon>
        <taxon>Zea</taxon>
    </lineage>
</organism>
<reference evidence="9 10" key="1">
    <citation type="journal article" date="2018" name="Nat. Genet.">
        <title>Extensive intraspecific gene order and gene structural variations between Mo17 and other maize genomes.</title>
        <authorList>
            <person name="Sun S."/>
            <person name="Zhou Y."/>
            <person name="Chen J."/>
            <person name="Shi J."/>
            <person name="Zhao H."/>
            <person name="Zhao H."/>
            <person name="Song W."/>
            <person name="Zhang M."/>
            <person name="Cui Y."/>
            <person name="Dong X."/>
            <person name="Liu H."/>
            <person name="Ma X."/>
            <person name="Jiao Y."/>
            <person name="Wang B."/>
            <person name="Wei X."/>
            <person name="Stein J.C."/>
            <person name="Glaubitz J.C."/>
            <person name="Lu F."/>
            <person name="Yu G."/>
            <person name="Liang C."/>
            <person name="Fengler K."/>
            <person name="Li B."/>
            <person name="Rafalski A."/>
            <person name="Schnable P.S."/>
            <person name="Ware D.H."/>
            <person name="Buckler E.S."/>
            <person name="Lai J."/>
        </authorList>
    </citation>
    <scope>NUCLEOTIDE SEQUENCE [LARGE SCALE GENOMIC DNA]</scope>
    <source>
        <strain evidence="10">cv. Missouri 17</strain>
        <tissue evidence="9">Seedling</tissue>
    </source>
</reference>
<evidence type="ECO:0000256" key="8">
    <source>
        <dbReference type="SAM" id="MobiDB-lite"/>
    </source>
</evidence>
<dbReference type="GO" id="GO:0005634">
    <property type="term" value="C:nucleus"/>
    <property type="evidence" value="ECO:0007669"/>
    <property type="project" value="UniProtKB-SubCell"/>
</dbReference>
<dbReference type="InterPro" id="IPR027417">
    <property type="entry name" value="P-loop_NTPase"/>
</dbReference>
<dbReference type="Gene3D" id="1.10.8.60">
    <property type="match status" value="1"/>
</dbReference>
<dbReference type="InterPro" id="IPR047854">
    <property type="entry name" value="RFC_lid"/>
</dbReference>
<evidence type="ECO:0000256" key="4">
    <source>
        <dbReference type="ARBA" id="ARBA00022763"/>
    </source>
</evidence>
<dbReference type="Pfam" id="PF03215">
    <property type="entry name" value="Rad17"/>
    <property type="match status" value="1"/>
</dbReference>
<dbReference type="EMBL" id="NCVQ01000010">
    <property type="protein sequence ID" value="PWZ06183.1"/>
    <property type="molecule type" value="Genomic_DNA"/>
</dbReference>
<name>A0A3L6DDN6_MAIZE</name>
<dbReference type="Pfam" id="PF21960">
    <property type="entry name" value="RCF1-5-like_lid"/>
    <property type="match status" value="1"/>
</dbReference>
<dbReference type="GO" id="GO:0006281">
    <property type="term" value="P:DNA repair"/>
    <property type="evidence" value="ECO:0007669"/>
    <property type="project" value="InterPro"/>
</dbReference>
<dbReference type="PANTHER" id="PTHR12172:SF0">
    <property type="entry name" value="CELL CYCLE CHECKPOINT PROTEIN RAD17"/>
    <property type="match status" value="1"/>
</dbReference>
<dbReference type="FunFam" id="3.40.50.300:FF:001661">
    <property type="entry name" value="RAD17 checkpoint clamp loader component"/>
    <property type="match status" value="1"/>
</dbReference>
<keyword evidence="4" id="KW-0227">DNA damage</keyword>
<evidence type="ECO:0000256" key="7">
    <source>
        <dbReference type="ARBA" id="ARBA00023306"/>
    </source>
</evidence>
<evidence type="ECO:0000256" key="2">
    <source>
        <dbReference type="ARBA" id="ARBA00006168"/>
    </source>
</evidence>
<comment type="subcellular location">
    <subcellularLocation>
        <location evidence="1">Nucleus</location>
    </subcellularLocation>
</comment>
<dbReference type="PANTHER" id="PTHR12172">
    <property type="entry name" value="CELL CYCLE CHECKPOINT PROTEIN RAD17"/>
    <property type="match status" value="1"/>
</dbReference>
<dbReference type="GO" id="GO:0005524">
    <property type="term" value="F:ATP binding"/>
    <property type="evidence" value="ECO:0007669"/>
    <property type="project" value="UniProtKB-KW"/>
</dbReference>
<keyword evidence="6" id="KW-0539">Nucleus</keyword>
<dbReference type="CDD" id="cd18140">
    <property type="entry name" value="HLD_clamp_RFC"/>
    <property type="match status" value="1"/>
</dbReference>
<comment type="similarity">
    <text evidence="2">Belongs to the rad17/RAD24 family.</text>
</comment>
<evidence type="ECO:0000256" key="1">
    <source>
        <dbReference type="ARBA" id="ARBA00004123"/>
    </source>
</evidence>
<evidence type="ECO:0000313" key="10">
    <source>
        <dbReference type="Proteomes" id="UP000251960"/>
    </source>
</evidence>
<proteinExistence type="inferred from homology"/>
<evidence type="ECO:0000256" key="5">
    <source>
        <dbReference type="ARBA" id="ARBA00022840"/>
    </source>
</evidence>
<sequence length="634" mass="69371">MGKRPQVVVLSSSSGEDDGGGRRGPRARRPRTPATAPAQAQATGASRKKPRRESSAGRGRRRAAKLAPSVSLKAEFDTLSEDFSECFNDFSIPVREAAGPCAVTVSAQPVTGPIRKTKELWVDKYTPHSLAELAVHKKKIEDVKKWMEEKLKAPKATVGGWTLVLTGQTGVGKSATVRAIADDLGADLCEWTTPVPTLWAEHVHANSGSGLRYTSKLEEFETFVEKIRKYSMLCPTNTRSQRNLIIILIDDIPVTSGNVAFARLGKCLTGLIRSTQVPTVISLTHYHKSESNDTAMWNSEDLESLLQDAGAHKIGFNPVTTNSIKKILVRVCKEESCHASEELLHQIATSSGGDIRHAIMSLQYYCLDPRRHSSALATSSSSTVPKNLDSLVPGHESYGPSSALPSPCGRDETLSLFHALGKFLHNKRETNSDADIDLDSFPLKENLRRNALKMDVPEKILSQAHGKVRTVVDFLYENVIDFIDSEAVDDAWAVVSYLGEADCLLTGGPVASYNSENIAQLIAASVAARGVLFGNAHVTPSRWHTIRSPRLWQTDQSSRSNKDHILKERFDCSRTCGFCNFADLVTEFRPLERWIGPRNGGHRSSCLPHGVGCSPMGVADGNNSEEDDDMIEDC</sequence>
<feature type="region of interest" description="Disordered" evidence="8">
    <location>
        <begin position="1"/>
        <end position="67"/>
    </location>
</feature>
<dbReference type="Proteomes" id="UP000251960">
    <property type="component" value="Chromosome 9"/>
</dbReference>
<keyword evidence="5" id="KW-0067">ATP-binding</keyword>
<accession>A0A3L6DDN6</accession>
<protein>
    <submittedName>
        <fullName evidence="9">Cell cycle checkpoint protein RAD17</fullName>
    </submittedName>
</protein>